<dbReference type="Proteomes" id="UP000297693">
    <property type="component" value="Unassembled WGS sequence"/>
</dbReference>
<evidence type="ECO:0000313" key="3">
    <source>
        <dbReference type="Proteomes" id="UP000297693"/>
    </source>
</evidence>
<feature type="transmembrane region" description="Helical" evidence="1">
    <location>
        <begin position="37"/>
        <end position="57"/>
    </location>
</feature>
<keyword evidence="1" id="KW-0812">Transmembrane</keyword>
<evidence type="ECO:0008006" key="4">
    <source>
        <dbReference type="Google" id="ProtNLM"/>
    </source>
</evidence>
<comment type="caution">
    <text evidence="2">The sequence shown here is derived from an EMBL/GenBank/DDBJ whole genome shotgun (WGS) entry which is preliminary data.</text>
</comment>
<dbReference type="AlphaFoldDB" id="A0A4R9K6H3"/>
<evidence type="ECO:0000313" key="2">
    <source>
        <dbReference type="EMBL" id="TGL61865.1"/>
    </source>
</evidence>
<accession>A0A4R9K6H3</accession>
<keyword evidence="1" id="KW-0472">Membrane</keyword>
<feature type="transmembrane region" description="Helical" evidence="1">
    <location>
        <begin position="88"/>
        <end position="105"/>
    </location>
</feature>
<name>A0A4R9K6H3_9LEPT</name>
<proteinExistence type="predicted"/>
<keyword evidence="3" id="KW-1185">Reference proteome</keyword>
<keyword evidence="1" id="KW-1133">Transmembrane helix</keyword>
<gene>
    <name evidence="2" type="ORF">EHQ58_04425</name>
</gene>
<dbReference type="NCBIfam" id="NF047611">
    <property type="entry name" value="LIC20162_fam"/>
    <property type="match status" value="1"/>
</dbReference>
<dbReference type="RefSeq" id="WP_135622459.1">
    <property type="nucleotide sequence ID" value="NZ_RQGD01000014.1"/>
</dbReference>
<reference evidence="2" key="1">
    <citation type="journal article" date="2019" name="PLoS Negl. Trop. Dis.">
        <title>Revisiting the worldwide diversity of Leptospira species in the environment.</title>
        <authorList>
            <person name="Vincent A.T."/>
            <person name="Schiettekatte O."/>
            <person name="Bourhy P."/>
            <person name="Veyrier F.J."/>
            <person name="Picardeau M."/>
        </authorList>
    </citation>
    <scope>NUCLEOTIDE SEQUENCE [LARGE SCALE GENOMIC DNA]</scope>
    <source>
        <strain evidence="2">201702476</strain>
    </source>
</reference>
<sequence length="196" mass="23679">MKHKLTRILFSLNEWKSRKKVAFFGTSLYEKINPNRIPLIVISGLVSFFLFLLFQYIHYLSDFLYWFVGILEITKVLKIPFLDNMKYYEYLSVFVFFYLAISLLWDLSNLLTNWSTRIYIIRDEIWMIQKHGFGEKLTKFKYSPEETQVEWIHSGILNYLGLNRIFWKKGEKELARSPFFFPYGKNIPVLNKILKR</sequence>
<dbReference type="NCBIfam" id="NF047610">
    <property type="entry name" value="LIMLP_18675_fam"/>
    <property type="match status" value="1"/>
</dbReference>
<dbReference type="OrthoDB" id="342259at2"/>
<evidence type="ECO:0000256" key="1">
    <source>
        <dbReference type="SAM" id="Phobius"/>
    </source>
</evidence>
<dbReference type="EMBL" id="RQGD01000014">
    <property type="protein sequence ID" value="TGL61865.1"/>
    <property type="molecule type" value="Genomic_DNA"/>
</dbReference>
<organism evidence="2 3">
    <name type="scientific">Leptospira ognonensis</name>
    <dbReference type="NCBI Taxonomy" id="2484945"/>
    <lineage>
        <taxon>Bacteria</taxon>
        <taxon>Pseudomonadati</taxon>
        <taxon>Spirochaetota</taxon>
        <taxon>Spirochaetia</taxon>
        <taxon>Leptospirales</taxon>
        <taxon>Leptospiraceae</taxon>
        <taxon>Leptospira</taxon>
    </lineage>
</organism>
<protein>
    <recommendedName>
        <fullName evidence="4">DUF304 domain-containing protein</fullName>
    </recommendedName>
</protein>